<dbReference type="AlphaFoldDB" id="A0A412L4X7"/>
<evidence type="ECO:0000313" key="1">
    <source>
        <dbReference type="EMBL" id="RGS76043.1"/>
    </source>
</evidence>
<protein>
    <submittedName>
        <fullName evidence="1">Helix-turn-helix domain-containing protein</fullName>
    </submittedName>
</protein>
<reference evidence="1 2" key="1">
    <citation type="submission" date="2018-08" db="EMBL/GenBank/DDBJ databases">
        <title>A genome reference for cultivated species of the human gut microbiota.</title>
        <authorList>
            <person name="Zou Y."/>
            <person name="Xue W."/>
            <person name="Luo G."/>
        </authorList>
    </citation>
    <scope>NUCLEOTIDE SEQUENCE [LARGE SCALE GENOMIC DNA]</scope>
    <source>
        <strain evidence="1 2">AF21-24</strain>
    </source>
</reference>
<proteinExistence type="predicted"/>
<gene>
    <name evidence="1" type="ORF">DWX77_01750</name>
</gene>
<sequence>MHIAMRFPPRQTGGNLMTNKDKDQVLIPMVTTIEAALDYGYSLKDIRQWRIGNRMCTVILVPGTKEQYDSYLSSFSKEFKAEDRDKRCQISDGKGYTIRCPESNKCKDCPFYHSLDKKGYGTLTFSDLTWTNEDGIEEASEPVAPEGYGSAERYLELLQELMGYVGAIRPEYAPVVKLLSDGISRREIAKELGVPKSTVIDWVRKIQELTLKFMEDII</sequence>
<dbReference type="Proteomes" id="UP000284242">
    <property type="component" value="Unassembled WGS sequence"/>
</dbReference>
<accession>A0A412L4X7</accession>
<dbReference type="InterPro" id="IPR036388">
    <property type="entry name" value="WH-like_DNA-bd_sf"/>
</dbReference>
<dbReference type="Gene3D" id="1.10.10.10">
    <property type="entry name" value="Winged helix-like DNA-binding domain superfamily/Winged helix DNA-binding domain"/>
    <property type="match status" value="1"/>
</dbReference>
<name>A0A412L4X7_9FIRM</name>
<dbReference type="SUPFAM" id="SSF46689">
    <property type="entry name" value="Homeodomain-like"/>
    <property type="match status" value="1"/>
</dbReference>
<organism evidence="1 2">
    <name type="scientific">Blautia obeum</name>
    <dbReference type="NCBI Taxonomy" id="40520"/>
    <lineage>
        <taxon>Bacteria</taxon>
        <taxon>Bacillati</taxon>
        <taxon>Bacillota</taxon>
        <taxon>Clostridia</taxon>
        <taxon>Lachnospirales</taxon>
        <taxon>Lachnospiraceae</taxon>
        <taxon>Blautia</taxon>
    </lineage>
</organism>
<comment type="caution">
    <text evidence="1">The sequence shown here is derived from an EMBL/GenBank/DDBJ whole genome shotgun (WGS) entry which is preliminary data.</text>
</comment>
<dbReference type="EMBL" id="QRVV01000002">
    <property type="protein sequence ID" value="RGS76043.1"/>
    <property type="molecule type" value="Genomic_DNA"/>
</dbReference>
<dbReference type="Pfam" id="PF13384">
    <property type="entry name" value="HTH_23"/>
    <property type="match status" value="1"/>
</dbReference>
<dbReference type="InterPro" id="IPR009057">
    <property type="entry name" value="Homeodomain-like_sf"/>
</dbReference>
<evidence type="ECO:0000313" key="2">
    <source>
        <dbReference type="Proteomes" id="UP000284242"/>
    </source>
</evidence>